<dbReference type="GO" id="GO:0046872">
    <property type="term" value="F:metal ion binding"/>
    <property type="evidence" value="ECO:0007669"/>
    <property type="project" value="UniProtKB-KW"/>
</dbReference>
<dbReference type="PANTHER" id="PTHR13966:SF5">
    <property type="entry name" value="ENDONUCLEASE G, MITOCHONDRIAL"/>
    <property type="match status" value="1"/>
</dbReference>
<dbReference type="Gene3D" id="3.40.570.10">
    <property type="entry name" value="Extracellular Endonuclease, subunit A"/>
    <property type="match status" value="1"/>
</dbReference>
<keyword evidence="11" id="KW-1133">Transmembrane helix</keyword>
<dbReference type="InterPro" id="IPR001604">
    <property type="entry name" value="Endo_G_ENPP1-like_dom"/>
</dbReference>
<evidence type="ECO:0000256" key="10">
    <source>
        <dbReference type="RuleBase" id="RU366055"/>
    </source>
</evidence>
<evidence type="ECO:0000256" key="4">
    <source>
        <dbReference type="ARBA" id="ARBA00022723"/>
    </source>
</evidence>
<feature type="active site" description="Proton acceptor" evidence="8">
    <location>
        <position position="189"/>
    </location>
</feature>
<dbReference type="CDD" id="cd00091">
    <property type="entry name" value="NUC"/>
    <property type="match status" value="1"/>
</dbReference>
<comment type="similarity">
    <text evidence="2 10">Belongs to the DNA/RNA non-specific endonuclease family.</text>
</comment>
<feature type="domain" description="DNA/RNA non-specific endonuclease/pyrophosphatase/phosphodiesterase" evidence="13">
    <location>
        <begin position="127"/>
        <end position="322"/>
    </location>
</feature>
<keyword evidence="5 10" id="KW-0255">Endonuclease</keyword>
<dbReference type="SUPFAM" id="SSF54060">
    <property type="entry name" value="His-Me finger endonucleases"/>
    <property type="match status" value="1"/>
</dbReference>
<dbReference type="AlphaFoldDB" id="A0A846MNK0"/>
<dbReference type="PANTHER" id="PTHR13966">
    <property type="entry name" value="ENDONUCLEASE RELATED"/>
    <property type="match status" value="1"/>
</dbReference>
<dbReference type="InterPro" id="IPR040255">
    <property type="entry name" value="Non-specific_endonuclease"/>
</dbReference>
<dbReference type="InterPro" id="IPR044929">
    <property type="entry name" value="DNA/RNA_non-sp_Endonuclease_sf"/>
</dbReference>
<evidence type="ECO:0000256" key="3">
    <source>
        <dbReference type="ARBA" id="ARBA00022722"/>
    </source>
</evidence>
<evidence type="ECO:0000256" key="5">
    <source>
        <dbReference type="ARBA" id="ARBA00022759"/>
    </source>
</evidence>
<evidence type="ECO:0000259" key="12">
    <source>
        <dbReference type="SMART" id="SM00477"/>
    </source>
</evidence>
<feature type="transmembrane region" description="Helical" evidence="11">
    <location>
        <begin position="21"/>
        <end position="38"/>
    </location>
</feature>
<evidence type="ECO:0000313" key="14">
    <source>
        <dbReference type="EMBL" id="NIK72927.1"/>
    </source>
</evidence>
<dbReference type="InterPro" id="IPR020821">
    <property type="entry name" value="ENPP1-3/EXOG-like_nuc-like"/>
</dbReference>
<evidence type="ECO:0000256" key="11">
    <source>
        <dbReference type="SAM" id="Phobius"/>
    </source>
</evidence>
<reference evidence="14 15" key="1">
    <citation type="submission" date="2020-03" db="EMBL/GenBank/DDBJ databases">
        <title>Genomic Encyclopedia of Type Strains, Phase IV (KMG-IV): sequencing the most valuable type-strain genomes for metagenomic binning, comparative biology and taxonomic classification.</title>
        <authorList>
            <person name="Goeker M."/>
        </authorList>
    </citation>
    <scope>NUCLEOTIDE SEQUENCE [LARGE SCALE GENOMIC DNA]</scope>
    <source>
        <strain evidence="14 15">DSM 5718</strain>
    </source>
</reference>
<keyword evidence="11" id="KW-0472">Membrane</keyword>
<evidence type="ECO:0000256" key="7">
    <source>
        <dbReference type="ARBA" id="ARBA00022842"/>
    </source>
</evidence>
<gene>
    <name evidence="14" type="ORF">FHS56_000413</name>
</gene>
<evidence type="ECO:0000259" key="13">
    <source>
        <dbReference type="SMART" id="SM00892"/>
    </source>
</evidence>
<dbReference type="InterPro" id="IPR044925">
    <property type="entry name" value="His-Me_finger_sf"/>
</dbReference>
<dbReference type="GO" id="GO:0004519">
    <property type="term" value="F:endonuclease activity"/>
    <property type="evidence" value="ECO:0007669"/>
    <property type="project" value="UniProtKB-UniRule"/>
</dbReference>
<dbReference type="Pfam" id="PF01223">
    <property type="entry name" value="Endonuclease_NS"/>
    <property type="match status" value="1"/>
</dbReference>
<evidence type="ECO:0000256" key="8">
    <source>
        <dbReference type="PIRSR" id="PIRSR640255-1"/>
    </source>
</evidence>
<dbReference type="EC" id="3.1.30.-" evidence="10"/>
<dbReference type="GO" id="GO:0003676">
    <property type="term" value="F:nucleic acid binding"/>
    <property type="evidence" value="ECO:0007669"/>
    <property type="project" value="InterPro"/>
</dbReference>
<keyword evidence="11" id="KW-0812">Transmembrane</keyword>
<evidence type="ECO:0000256" key="6">
    <source>
        <dbReference type="ARBA" id="ARBA00022801"/>
    </source>
</evidence>
<evidence type="ECO:0000256" key="2">
    <source>
        <dbReference type="ARBA" id="ARBA00010052"/>
    </source>
</evidence>
<dbReference type="InterPro" id="IPR018524">
    <property type="entry name" value="DNA/RNA_endonuclease_AS"/>
</dbReference>
<organism evidence="14 15">
    <name type="scientific">Thermonema lapsum</name>
    <dbReference type="NCBI Taxonomy" id="28195"/>
    <lineage>
        <taxon>Bacteria</taxon>
        <taxon>Pseudomonadati</taxon>
        <taxon>Bacteroidota</taxon>
        <taxon>Cytophagia</taxon>
        <taxon>Cytophagales</taxon>
        <taxon>Thermonemataceae</taxon>
        <taxon>Thermonema</taxon>
    </lineage>
</organism>
<keyword evidence="7" id="KW-0460">Magnesium</keyword>
<keyword evidence="6 10" id="KW-0378">Hydrolase</keyword>
<comment type="cofactor">
    <cofactor evidence="1 10">
        <name>Mg(2+)</name>
        <dbReference type="ChEBI" id="CHEBI:18420"/>
    </cofactor>
</comment>
<evidence type="ECO:0000256" key="1">
    <source>
        <dbReference type="ARBA" id="ARBA00001946"/>
    </source>
</evidence>
<name>A0A846MNK0_9BACT</name>
<proteinExistence type="inferred from homology"/>
<keyword evidence="15" id="KW-1185">Reference proteome</keyword>
<dbReference type="RefSeq" id="WP_166918217.1">
    <property type="nucleotide sequence ID" value="NZ_JAASRN010000001.1"/>
</dbReference>
<evidence type="ECO:0000256" key="9">
    <source>
        <dbReference type="PIRSR" id="PIRSR640255-2"/>
    </source>
</evidence>
<feature type="domain" description="ENPP1-3/EXOG-like endonuclease/phosphodiesterase" evidence="12">
    <location>
        <begin position="128"/>
        <end position="322"/>
    </location>
</feature>
<dbReference type="SMART" id="SM00892">
    <property type="entry name" value="Endonuclease_NS"/>
    <property type="match status" value="1"/>
</dbReference>
<dbReference type="PROSITE" id="PS01070">
    <property type="entry name" value="NUCLEASE_NON_SPEC"/>
    <property type="match status" value="1"/>
</dbReference>
<evidence type="ECO:0000313" key="15">
    <source>
        <dbReference type="Proteomes" id="UP000537126"/>
    </source>
</evidence>
<accession>A0A846MNK0</accession>
<sequence>MRRRKNTNLLNQLLWRLLRAPRFWGFFIILLLMLYIFMPHEKVGRLLMPFTANDWAKSLYAVKYEYFPNSDAPPLSGLLQAESSVIQKEEKPTVVDRELAAANEEKSWVLDESFAFPASTVPCTVVRHKAFALCYDEEHELARWVAYRLDYEELEGNLERLNNFAPDPAVPTGTAHPSDYSRTGYDRGHLAAAADFEFDRQAYEESFLMSNIAPQTPELNRGVWRELEEQCRRWVRRDKSLYIVTGPILGKRPRKIGKRTKISVPEAFYKVILDMREPEIKAIAFIMPNSKNLKDDFMDYVVSIDEVEAQTGLDFFPELSKNPALEQRLEGELHPELWRRKYRKKQ</sequence>
<keyword evidence="4 9" id="KW-0479">Metal-binding</keyword>
<dbReference type="Proteomes" id="UP000537126">
    <property type="component" value="Unassembled WGS sequence"/>
</dbReference>
<keyword evidence="3 10" id="KW-0540">Nuclease</keyword>
<dbReference type="SMART" id="SM00477">
    <property type="entry name" value="NUC"/>
    <property type="match status" value="1"/>
</dbReference>
<comment type="caution">
    <text evidence="14">The sequence shown here is derived from an EMBL/GenBank/DDBJ whole genome shotgun (WGS) entry which is preliminary data.</text>
</comment>
<dbReference type="EMBL" id="JAASRN010000001">
    <property type="protein sequence ID" value="NIK72927.1"/>
    <property type="molecule type" value="Genomic_DNA"/>
</dbReference>
<protein>
    <recommendedName>
        <fullName evidence="10">Endonuclease</fullName>
        <ecNumber evidence="10">3.1.30.-</ecNumber>
    </recommendedName>
</protein>
<feature type="binding site" evidence="9">
    <location>
        <position position="220"/>
    </location>
    <ligand>
        <name>Mg(2+)</name>
        <dbReference type="ChEBI" id="CHEBI:18420"/>
        <note>catalytic</note>
    </ligand>
</feature>
<dbReference type="GO" id="GO:0016787">
    <property type="term" value="F:hydrolase activity"/>
    <property type="evidence" value="ECO:0007669"/>
    <property type="project" value="UniProtKB-KW"/>
</dbReference>